<dbReference type="CDD" id="cd06223">
    <property type="entry name" value="PRTases_typeI"/>
    <property type="match status" value="1"/>
</dbReference>
<gene>
    <name evidence="5 8" type="primary">xpt</name>
    <name evidence="8" type="ORF">Achr_37290</name>
</gene>
<dbReference type="RefSeq" id="WP_039806543.1">
    <property type="nucleotide sequence ID" value="NZ_CP010415.1"/>
</dbReference>
<dbReference type="GO" id="GO:0006166">
    <property type="term" value="P:purine ribonucleoside salvage"/>
    <property type="evidence" value="ECO:0007669"/>
    <property type="project" value="UniProtKB-KW"/>
</dbReference>
<dbReference type="NCBIfam" id="NF006671">
    <property type="entry name" value="PRK09219.1"/>
    <property type="match status" value="1"/>
</dbReference>
<feature type="binding site" evidence="5">
    <location>
        <position position="20"/>
    </location>
    <ligand>
        <name>xanthine</name>
        <dbReference type="ChEBI" id="CHEBI:17712"/>
    </ligand>
</feature>
<dbReference type="HAMAP" id="MF_01184">
    <property type="entry name" value="XPRTase"/>
    <property type="match status" value="1"/>
</dbReference>
<reference evidence="8 9" key="1">
    <citation type="journal article" date="2015" name="PLoS ONE">
        <title>Azotobacter Genomes: The Genome of Azotobacter chroococcum NCIMB 8003 (ATCC 4412).</title>
        <authorList>
            <person name="Robson R.L."/>
            <person name="Jones R."/>
            <person name="Robson R.M."/>
            <person name="Schwartz A."/>
            <person name="Richardson T.H."/>
        </authorList>
    </citation>
    <scope>NUCLEOTIDE SEQUENCE [LARGE SCALE GENOMIC DNA]</scope>
    <source>
        <strain evidence="8 9">NCIMB 8003</strain>
    </source>
</reference>
<evidence type="ECO:0000256" key="6">
    <source>
        <dbReference type="NCBIfam" id="TIGR01744"/>
    </source>
</evidence>
<dbReference type="STRING" id="1328314.Achr_37290"/>
<comment type="subcellular location">
    <subcellularLocation>
        <location evidence="5">Cytoplasm</location>
    </subcellularLocation>
</comment>
<organism evidence="8 9">
    <name type="scientific">Azotobacter chroococcum NCIMB 8003</name>
    <dbReference type="NCBI Taxonomy" id="1328314"/>
    <lineage>
        <taxon>Bacteria</taxon>
        <taxon>Pseudomonadati</taxon>
        <taxon>Pseudomonadota</taxon>
        <taxon>Gammaproteobacteria</taxon>
        <taxon>Pseudomonadales</taxon>
        <taxon>Pseudomonadaceae</taxon>
        <taxon>Azotobacter</taxon>
    </lineage>
</organism>
<feature type="binding site" evidence="5">
    <location>
        <position position="27"/>
    </location>
    <ligand>
        <name>xanthine</name>
        <dbReference type="ChEBI" id="CHEBI:17712"/>
    </ligand>
</feature>
<evidence type="ECO:0000256" key="4">
    <source>
        <dbReference type="ARBA" id="ARBA00022726"/>
    </source>
</evidence>
<comment type="pathway">
    <text evidence="5">Purine metabolism; XMP biosynthesis via salvage pathway; XMP from xanthine: step 1/1.</text>
</comment>
<evidence type="ECO:0000256" key="2">
    <source>
        <dbReference type="ARBA" id="ARBA00022676"/>
    </source>
</evidence>
<feature type="domain" description="Phosphoribosyltransferase" evidence="7">
    <location>
        <begin position="32"/>
        <end position="157"/>
    </location>
</feature>
<keyword evidence="3 5" id="KW-0808">Transferase</keyword>
<protein>
    <recommendedName>
        <fullName evidence="5 6">Xanthine phosphoribosyltransferase</fullName>
        <shortName evidence="5">XPRTase</shortName>
        <ecNumber evidence="5 6">2.4.2.22</ecNumber>
    </recommendedName>
</protein>
<dbReference type="Proteomes" id="UP000068210">
    <property type="component" value="Chromosome"/>
</dbReference>
<dbReference type="PANTHER" id="PTHR43864">
    <property type="entry name" value="HYPOXANTHINE/GUANINE PHOSPHORIBOSYLTRANSFERASE"/>
    <property type="match status" value="1"/>
</dbReference>
<dbReference type="Gene3D" id="3.40.50.2020">
    <property type="match status" value="1"/>
</dbReference>
<evidence type="ECO:0000259" key="7">
    <source>
        <dbReference type="Pfam" id="PF00156"/>
    </source>
</evidence>
<evidence type="ECO:0000256" key="5">
    <source>
        <dbReference type="HAMAP-Rule" id="MF_01184"/>
    </source>
</evidence>
<dbReference type="GO" id="GO:0046110">
    <property type="term" value="P:xanthine metabolic process"/>
    <property type="evidence" value="ECO:0007669"/>
    <property type="project" value="UniProtKB-UniRule"/>
</dbReference>
<comment type="catalytic activity">
    <reaction evidence="5">
        <text>XMP + diphosphate = xanthine + 5-phospho-alpha-D-ribose 1-diphosphate</text>
        <dbReference type="Rhea" id="RHEA:10800"/>
        <dbReference type="ChEBI" id="CHEBI:17712"/>
        <dbReference type="ChEBI" id="CHEBI:33019"/>
        <dbReference type="ChEBI" id="CHEBI:57464"/>
        <dbReference type="ChEBI" id="CHEBI:58017"/>
        <dbReference type="EC" id="2.4.2.22"/>
    </reaction>
</comment>
<dbReference type="InterPro" id="IPR050118">
    <property type="entry name" value="Pur/Pyrimidine_PRTase"/>
</dbReference>
<dbReference type="AlphaFoldDB" id="A0A0C4WR66"/>
<keyword evidence="2 5" id="KW-0328">Glycosyltransferase</keyword>
<dbReference type="GO" id="GO:0032265">
    <property type="term" value="P:XMP salvage"/>
    <property type="evidence" value="ECO:0007669"/>
    <property type="project" value="UniProtKB-UniRule"/>
</dbReference>
<dbReference type="Pfam" id="PF00156">
    <property type="entry name" value="Pribosyltran"/>
    <property type="match status" value="1"/>
</dbReference>
<dbReference type="InterPro" id="IPR000836">
    <property type="entry name" value="PRTase_dom"/>
</dbReference>
<sequence length="190" mass="20594">MEQLKRKIREHGSVLSEQVLKVDAFLNHQVDPPLMQAIGREFARRFGDQGIDKVLTLEASGIAPALMTALELGVPLVFARKHRSLTLTDNLLTARVYSFTKQVESTVAVSASHLAAGERVLIVDDFLANGQAALGLAAIVRQAGAQLMGIGIVIEKSFQSGRRALEEQGYRVESLARIASLADGQVSFLE</sequence>
<comment type="function">
    <text evidence="5">Converts the preformed base xanthine, a product of nucleic acid breakdown, to xanthosine 5'-monophosphate (XMP), so it can be reused for RNA or DNA synthesis.</text>
</comment>
<dbReference type="UniPathway" id="UPA00602">
    <property type="reaction ID" value="UER00658"/>
</dbReference>
<feature type="binding site" evidence="5">
    <location>
        <begin position="128"/>
        <end position="132"/>
    </location>
    <ligand>
        <name>5-phospho-alpha-D-ribose 1-diphosphate</name>
        <dbReference type="ChEBI" id="CHEBI:58017"/>
    </ligand>
</feature>
<evidence type="ECO:0000313" key="9">
    <source>
        <dbReference type="Proteomes" id="UP000068210"/>
    </source>
</evidence>
<evidence type="ECO:0000256" key="1">
    <source>
        <dbReference type="ARBA" id="ARBA00022490"/>
    </source>
</evidence>
<dbReference type="HOGENOM" id="CLU_099015_0_0_6"/>
<dbReference type="SUPFAM" id="SSF53271">
    <property type="entry name" value="PRTase-like"/>
    <property type="match status" value="1"/>
</dbReference>
<comment type="subunit">
    <text evidence="5">Homodimer.</text>
</comment>
<dbReference type="KEGG" id="acx:Achr_37290"/>
<dbReference type="NCBIfam" id="TIGR01744">
    <property type="entry name" value="XPRTase"/>
    <property type="match status" value="1"/>
</dbReference>
<dbReference type="PANTHER" id="PTHR43864:SF1">
    <property type="entry name" value="XANTHINE PHOSPHORIBOSYLTRANSFERASE"/>
    <property type="match status" value="1"/>
</dbReference>
<dbReference type="GO" id="GO:0000310">
    <property type="term" value="F:xanthine phosphoribosyltransferase activity"/>
    <property type="evidence" value="ECO:0007669"/>
    <property type="project" value="UniProtKB-UniRule"/>
</dbReference>
<dbReference type="EMBL" id="CP010415">
    <property type="protein sequence ID" value="AJE23119.1"/>
    <property type="molecule type" value="Genomic_DNA"/>
</dbReference>
<name>A0A0C4WR66_9GAMM</name>
<dbReference type="InterPro" id="IPR010079">
    <property type="entry name" value="Xanthine_PRibTrfase"/>
</dbReference>
<dbReference type="InterPro" id="IPR029057">
    <property type="entry name" value="PRTase-like"/>
</dbReference>
<keyword evidence="9" id="KW-1185">Reference proteome</keyword>
<feature type="binding site" evidence="5">
    <location>
        <position position="156"/>
    </location>
    <ligand>
        <name>xanthine</name>
        <dbReference type="ChEBI" id="CHEBI:17712"/>
    </ligand>
</feature>
<dbReference type="GO" id="GO:0005737">
    <property type="term" value="C:cytoplasm"/>
    <property type="evidence" value="ECO:0007669"/>
    <property type="project" value="UniProtKB-SubCell"/>
</dbReference>
<dbReference type="EC" id="2.4.2.22" evidence="5 6"/>
<proteinExistence type="inferred from homology"/>
<evidence type="ECO:0000256" key="3">
    <source>
        <dbReference type="ARBA" id="ARBA00022679"/>
    </source>
</evidence>
<keyword evidence="4 5" id="KW-0660">Purine salvage</keyword>
<keyword evidence="1 5" id="KW-0963">Cytoplasm</keyword>
<evidence type="ECO:0000313" key="8">
    <source>
        <dbReference type="EMBL" id="AJE23119.1"/>
    </source>
</evidence>
<accession>A0A0C4WR66</accession>
<comment type="similarity">
    <text evidence="5">Belongs to the purine/pyrimidine phosphoribosyltransferase family. Xpt subfamily.</text>
</comment>